<sequence>MRAPTLDSQQLQSRYRIGAVIFAAADVPEELFEERLKGISKIAEQVMITISDKDDALMLAHQLMPGGYRIGTIQAEASLKAFAHRNHLNNVTLLDVSSQHKTAGGIIAGHHYWYRHPWVSSDVILLMRTNLPPAQRALTISEHPAVWYMPPDYPGRVRDATRQILRGQW</sequence>
<accession>A0A1N6WAZ3</accession>
<proteinExistence type="predicted"/>
<dbReference type="Proteomes" id="UP000185841">
    <property type="component" value="Unassembled WGS sequence"/>
</dbReference>
<dbReference type="Pfam" id="PF05990">
    <property type="entry name" value="DUF900"/>
    <property type="match status" value="1"/>
</dbReference>
<evidence type="ECO:0000313" key="1">
    <source>
        <dbReference type="EMBL" id="SIQ87125.1"/>
    </source>
</evidence>
<organism evidence="1 2">
    <name type="scientific">Aquipseudomonas alcaligenes</name>
    <name type="common">Pseudomonas alcaligenes</name>
    <dbReference type="NCBI Taxonomy" id="43263"/>
    <lineage>
        <taxon>Bacteria</taxon>
        <taxon>Pseudomonadati</taxon>
        <taxon>Pseudomonadota</taxon>
        <taxon>Gammaproteobacteria</taxon>
        <taxon>Pseudomonadales</taxon>
        <taxon>Pseudomonadaceae</taxon>
        <taxon>Aquipseudomonas</taxon>
    </lineage>
</organism>
<evidence type="ECO:0000313" key="2">
    <source>
        <dbReference type="Proteomes" id="UP000185841"/>
    </source>
</evidence>
<dbReference type="AlphaFoldDB" id="A0A1N6WAZ3"/>
<dbReference type="EMBL" id="FTMP01000009">
    <property type="protein sequence ID" value="SIQ87125.1"/>
    <property type="molecule type" value="Genomic_DNA"/>
</dbReference>
<dbReference type="InterPro" id="IPR010297">
    <property type="entry name" value="DUF900_hydrolase"/>
</dbReference>
<gene>
    <name evidence="1" type="ORF">SAMN05878282_10985</name>
</gene>
<protein>
    <submittedName>
        <fullName evidence="1">Uncharacterized protein</fullName>
    </submittedName>
</protein>
<reference evidence="1 2" key="1">
    <citation type="submission" date="2017-01" db="EMBL/GenBank/DDBJ databases">
        <authorList>
            <person name="Mah S.A."/>
            <person name="Swanson W.J."/>
            <person name="Moy G.W."/>
            <person name="Vacquier V.D."/>
        </authorList>
    </citation>
    <scope>NUCLEOTIDE SEQUENCE [LARGE SCALE GENOMIC DNA]</scope>
    <source>
        <strain evidence="1 2">RU36E</strain>
    </source>
</reference>
<name>A0A1N6WAZ3_AQUAC</name>